<dbReference type="InterPro" id="IPR012337">
    <property type="entry name" value="RNaseH-like_sf"/>
</dbReference>
<evidence type="ECO:0000259" key="9">
    <source>
        <dbReference type="Pfam" id="PF00136"/>
    </source>
</evidence>
<keyword evidence="3 7" id="KW-0548">Nucleotidyltransferase</keyword>
<feature type="domain" description="DNA-directed DNA polymerase family B multifunctional" evidence="9">
    <location>
        <begin position="428"/>
        <end position="804"/>
    </location>
</feature>
<comment type="similarity">
    <text evidence="1 7">Belongs to the DNA polymerase type-B family.</text>
</comment>
<dbReference type="FunFam" id="3.90.1600.10:FF:000030">
    <property type="entry name" value="DNA polymerase II"/>
    <property type="match status" value="1"/>
</dbReference>
<comment type="catalytic activity">
    <reaction evidence="6 7">
        <text>DNA(n) + a 2'-deoxyribonucleoside 5'-triphosphate = DNA(n+1) + diphosphate</text>
        <dbReference type="Rhea" id="RHEA:22508"/>
        <dbReference type="Rhea" id="RHEA-COMP:17339"/>
        <dbReference type="Rhea" id="RHEA-COMP:17340"/>
        <dbReference type="ChEBI" id="CHEBI:33019"/>
        <dbReference type="ChEBI" id="CHEBI:61560"/>
        <dbReference type="ChEBI" id="CHEBI:173112"/>
        <dbReference type="EC" id="2.7.7.7"/>
    </reaction>
</comment>
<evidence type="ECO:0000259" key="10">
    <source>
        <dbReference type="Pfam" id="PF22587"/>
    </source>
</evidence>
<comment type="caution">
    <text evidence="11">The sequence shown here is derived from an EMBL/GenBank/DDBJ whole genome shotgun (WGS) entry which is preliminary data.</text>
</comment>
<dbReference type="InterPro" id="IPR055208">
    <property type="entry name" value="PolB_insertion"/>
</dbReference>
<reference evidence="11" key="2">
    <citation type="submission" date="2022-12" db="EMBL/GenBank/DDBJ databases">
        <authorList>
            <person name="Sun Q."/>
            <person name="Kim S."/>
        </authorList>
    </citation>
    <scope>NUCLEOTIDE SEQUENCE</scope>
    <source>
        <strain evidence="11">KCTC 12343</strain>
    </source>
</reference>
<dbReference type="GO" id="GO:0045004">
    <property type="term" value="P:DNA replication proofreading"/>
    <property type="evidence" value="ECO:0007669"/>
    <property type="project" value="TreeGrafter"/>
</dbReference>
<evidence type="ECO:0000256" key="7">
    <source>
        <dbReference type="RuleBase" id="RU000442"/>
    </source>
</evidence>
<dbReference type="EC" id="2.7.7.7" evidence="7"/>
<dbReference type="InterPro" id="IPR006172">
    <property type="entry name" value="DNA-dir_DNA_pol_B"/>
</dbReference>
<reference evidence="11" key="1">
    <citation type="journal article" date="2014" name="Int. J. Syst. Evol. Microbiol.">
        <title>Complete genome sequence of Corynebacterium casei LMG S-19264T (=DSM 44701T), isolated from a smear-ripened cheese.</title>
        <authorList>
            <consortium name="US DOE Joint Genome Institute (JGI-PGF)"/>
            <person name="Walter F."/>
            <person name="Albersmeier A."/>
            <person name="Kalinowski J."/>
            <person name="Ruckert C."/>
        </authorList>
    </citation>
    <scope>NUCLEOTIDE SEQUENCE</scope>
    <source>
        <strain evidence="11">KCTC 12343</strain>
    </source>
</reference>
<dbReference type="InterPro" id="IPR042087">
    <property type="entry name" value="DNA_pol_B_thumb"/>
</dbReference>
<protein>
    <recommendedName>
        <fullName evidence="7">DNA polymerase</fullName>
        <ecNumber evidence="7">2.7.7.7</ecNumber>
    </recommendedName>
</protein>
<dbReference type="SUPFAM" id="SSF53098">
    <property type="entry name" value="Ribonuclease H-like"/>
    <property type="match status" value="1"/>
</dbReference>
<dbReference type="PRINTS" id="PR00106">
    <property type="entry name" value="DNAPOLB"/>
</dbReference>
<dbReference type="EMBL" id="BMWV01000014">
    <property type="protein sequence ID" value="GGY60662.1"/>
    <property type="molecule type" value="Genomic_DNA"/>
</dbReference>
<evidence type="ECO:0000256" key="1">
    <source>
        <dbReference type="ARBA" id="ARBA00005755"/>
    </source>
</evidence>
<dbReference type="FunFam" id="3.90.1600.10:FF:000009">
    <property type="entry name" value="DNA polymerase"/>
    <property type="match status" value="1"/>
</dbReference>
<dbReference type="SMART" id="SM00486">
    <property type="entry name" value="POLBc"/>
    <property type="match status" value="1"/>
</dbReference>
<dbReference type="NCBIfam" id="NF004422">
    <property type="entry name" value="PRK05762.1-4"/>
    <property type="match status" value="1"/>
</dbReference>
<feature type="domain" description="DNA polymerase II insertion" evidence="10">
    <location>
        <begin position="88"/>
        <end position="148"/>
    </location>
</feature>
<feature type="region of interest" description="Disordered" evidence="8">
    <location>
        <begin position="1"/>
        <end position="47"/>
    </location>
</feature>
<evidence type="ECO:0000256" key="6">
    <source>
        <dbReference type="ARBA" id="ARBA00049244"/>
    </source>
</evidence>
<dbReference type="GO" id="GO:0003677">
    <property type="term" value="F:DNA binding"/>
    <property type="evidence" value="ECO:0007669"/>
    <property type="project" value="UniProtKB-KW"/>
</dbReference>
<dbReference type="GO" id="GO:0009432">
    <property type="term" value="P:SOS response"/>
    <property type="evidence" value="ECO:0007669"/>
    <property type="project" value="TreeGrafter"/>
</dbReference>
<dbReference type="Gene3D" id="1.10.132.60">
    <property type="entry name" value="DNA polymerase family B, C-terminal domain"/>
    <property type="match status" value="1"/>
</dbReference>
<keyword evidence="4 7" id="KW-0239">DNA-directed DNA polymerase</keyword>
<dbReference type="GO" id="GO:0008296">
    <property type="term" value="F:3'-5'-DNA exonuclease activity"/>
    <property type="evidence" value="ECO:0007669"/>
    <property type="project" value="TreeGrafter"/>
</dbReference>
<dbReference type="Gene3D" id="3.90.1600.10">
    <property type="entry name" value="Palm domain of DNA polymerase"/>
    <property type="match status" value="2"/>
</dbReference>
<dbReference type="GO" id="GO:0003887">
    <property type="term" value="F:DNA-directed DNA polymerase activity"/>
    <property type="evidence" value="ECO:0007669"/>
    <property type="project" value="UniProtKB-KW"/>
</dbReference>
<dbReference type="InterPro" id="IPR036397">
    <property type="entry name" value="RNaseH_sf"/>
</dbReference>
<dbReference type="PANTHER" id="PTHR10322">
    <property type="entry name" value="DNA POLYMERASE CATALYTIC SUBUNIT"/>
    <property type="match status" value="1"/>
</dbReference>
<dbReference type="Proteomes" id="UP000628442">
    <property type="component" value="Unassembled WGS sequence"/>
</dbReference>
<dbReference type="CDD" id="cd05537">
    <property type="entry name" value="POLBc_Pol_II"/>
    <property type="match status" value="1"/>
</dbReference>
<dbReference type="InterPro" id="IPR043502">
    <property type="entry name" value="DNA/RNA_pol_sf"/>
</dbReference>
<evidence type="ECO:0000313" key="12">
    <source>
        <dbReference type="Proteomes" id="UP000628442"/>
    </source>
</evidence>
<sequence>MTGAQAGHEPPGETQMDEPQADDGHTDASSPDPTYANDMQANGTPAAGPRCGFLLTRHWRDTDAGTEVEFWIATEDGPRCVRLPPQPSVAFIPAEWLEAAQAVLRAERGCELRPLALRDFRHRPVAGLYCRHYRQLLKLEKRLREHGIDVYEADVRPPERYLMERFITASVCWEGKEDQQARGIVVDARLKPHYGYRPALRLASLDIETTAHGDLYSIAVEGCGARDVYMLGPPNGDPAGIDFDLTYCADRPELLARLNGWMARHDPDAVIGWNVIQFDLRVLQKHAERFGVPLLLGRGGTPMEWREHTNGQHFFAAAPGRLLIDGIEALRSATWSFASFSLENVAQTLLGEGKAIDNPYDRMDEINRLFAEDKPALARYNLKDCELVTRIFAHTGILDFLLERASVTGLPADRSGGSVAAFEHSYMPLMHRAGFVAPRLGDVANADSPGGFVMDSRSGLYDSVLVLDYKSLYPSIIRTFLIDPVGLIEGLREPESDTVPGFRGARFSRKAHCLPEIVTRVWQGREAAKRDGNKPLSQALKIIMNAFYGVLGSSGCRFFDPRLASSITMRGHEIMHRTRELIEERGYQVIYGDTDSTFVWLGRGHGTREADDIGRALVAHVNAWWQAHLRDEFKLASALELQYETHYRRFLMPTVRDSDEGSKKRYAGLVLRPDGSDDIVFKGLETVRTDWTPLAQQFQQTLYGLVFRNEPYRDYVRDYAERMLRGELDELLVYRKRLRRALGDYDRNVPPHVRAARIADEVNAAQGRPLQYQNRGWIRYLMTTAGPEPLERRRSPIDYAHYLDRQLKPIADAILPFLGDSFTGLTSRQRVLF</sequence>
<dbReference type="NCBIfam" id="NF004421">
    <property type="entry name" value="PRK05762.1-2"/>
    <property type="match status" value="1"/>
</dbReference>
<dbReference type="InterPro" id="IPR050240">
    <property type="entry name" value="DNA_pol_type-B"/>
</dbReference>
<dbReference type="PROSITE" id="PS00116">
    <property type="entry name" value="DNA_POLYMERASE_B"/>
    <property type="match status" value="1"/>
</dbReference>
<organism evidence="11 12">
    <name type="scientific">Pseudoduganella albidiflava</name>
    <dbReference type="NCBI Taxonomy" id="321983"/>
    <lineage>
        <taxon>Bacteria</taxon>
        <taxon>Pseudomonadati</taxon>
        <taxon>Pseudomonadota</taxon>
        <taxon>Betaproteobacteria</taxon>
        <taxon>Burkholderiales</taxon>
        <taxon>Oxalobacteraceae</taxon>
        <taxon>Telluria group</taxon>
        <taxon>Pseudoduganella</taxon>
    </lineage>
</organism>
<dbReference type="InterPro" id="IPR017964">
    <property type="entry name" value="DNA-dir_DNA_pol_B_CS"/>
</dbReference>
<dbReference type="Gene3D" id="3.30.420.10">
    <property type="entry name" value="Ribonuclease H-like superfamily/Ribonuclease H"/>
    <property type="match status" value="1"/>
</dbReference>
<dbReference type="GO" id="GO:0000166">
    <property type="term" value="F:nucleotide binding"/>
    <property type="evidence" value="ECO:0007669"/>
    <property type="project" value="InterPro"/>
</dbReference>
<evidence type="ECO:0000256" key="5">
    <source>
        <dbReference type="ARBA" id="ARBA00023125"/>
    </source>
</evidence>
<dbReference type="CDD" id="cd05784">
    <property type="entry name" value="DNA_polB_II_exo"/>
    <property type="match status" value="1"/>
</dbReference>
<evidence type="ECO:0000256" key="4">
    <source>
        <dbReference type="ARBA" id="ARBA00022932"/>
    </source>
</evidence>
<keyword evidence="5 7" id="KW-0238">DNA-binding</keyword>
<dbReference type="Pfam" id="PF00136">
    <property type="entry name" value="DNA_pol_B"/>
    <property type="match status" value="1"/>
</dbReference>
<evidence type="ECO:0000256" key="3">
    <source>
        <dbReference type="ARBA" id="ARBA00022695"/>
    </source>
</evidence>
<keyword evidence="2 7" id="KW-0808">Transferase</keyword>
<dbReference type="Pfam" id="PF22587">
    <property type="entry name" value="DNApolII_insertion"/>
    <property type="match status" value="1"/>
</dbReference>
<dbReference type="AlphaFoldDB" id="A0AA87Y0N1"/>
<dbReference type="PANTHER" id="PTHR10322:SF23">
    <property type="entry name" value="DNA POLYMERASE DELTA CATALYTIC SUBUNIT"/>
    <property type="match status" value="1"/>
</dbReference>
<gene>
    <name evidence="11" type="primary">polB</name>
    <name evidence="11" type="ORF">GCM10007387_49070</name>
</gene>
<dbReference type="Pfam" id="PF21474">
    <property type="entry name" value="DNApolII_N"/>
    <property type="match status" value="1"/>
</dbReference>
<dbReference type="InterPro" id="IPR006134">
    <property type="entry name" value="DNA-dir_DNA_pol_B_multi_dom"/>
</dbReference>
<dbReference type="FunFam" id="3.30.420.10:FF:000052">
    <property type="entry name" value="DNA polymerase"/>
    <property type="match status" value="1"/>
</dbReference>
<name>A0AA87Y0N1_9BURK</name>
<dbReference type="Gene3D" id="2.40.50.590">
    <property type="match status" value="1"/>
</dbReference>
<accession>A0AA87Y0N1</accession>
<dbReference type="Gene3D" id="3.30.70.2250">
    <property type="match status" value="1"/>
</dbReference>
<evidence type="ECO:0000256" key="2">
    <source>
        <dbReference type="ARBA" id="ARBA00022679"/>
    </source>
</evidence>
<proteinExistence type="inferred from homology"/>
<dbReference type="SUPFAM" id="SSF56672">
    <property type="entry name" value="DNA/RNA polymerases"/>
    <property type="match status" value="1"/>
</dbReference>
<evidence type="ECO:0000313" key="11">
    <source>
        <dbReference type="EMBL" id="GGY60662.1"/>
    </source>
</evidence>
<evidence type="ECO:0000256" key="8">
    <source>
        <dbReference type="SAM" id="MobiDB-lite"/>
    </source>
</evidence>
<feature type="compositionally biased region" description="Polar residues" evidence="8">
    <location>
        <begin position="27"/>
        <end position="43"/>
    </location>
</feature>
<dbReference type="InterPro" id="IPR023211">
    <property type="entry name" value="DNA_pol_palm_dom_sf"/>
</dbReference>
<keyword evidence="7" id="KW-0235">DNA replication</keyword>
<dbReference type="FunFam" id="1.10.132.60:FF:000008">
    <property type="entry name" value="DNA polymerase"/>
    <property type="match status" value="1"/>
</dbReference>